<feature type="signal peptide" evidence="2">
    <location>
        <begin position="1"/>
        <end position="22"/>
    </location>
</feature>
<gene>
    <name evidence="3" type="ORF">PCOR1329_LOCUS11135</name>
</gene>
<name>A0ABN9QHL5_9DINO</name>
<feature type="chain" id="PRO_5046806839" evidence="2">
    <location>
        <begin position="23"/>
        <end position="106"/>
    </location>
</feature>
<reference evidence="3" key="1">
    <citation type="submission" date="2023-10" db="EMBL/GenBank/DDBJ databases">
        <authorList>
            <person name="Chen Y."/>
            <person name="Shah S."/>
            <person name="Dougan E. K."/>
            <person name="Thang M."/>
            <person name="Chan C."/>
        </authorList>
    </citation>
    <scope>NUCLEOTIDE SEQUENCE [LARGE SCALE GENOMIC DNA]</scope>
</reference>
<evidence type="ECO:0000256" key="1">
    <source>
        <dbReference type="SAM" id="MobiDB-lite"/>
    </source>
</evidence>
<keyword evidence="2" id="KW-0732">Signal</keyword>
<protein>
    <submittedName>
        <fullName evidence="3">Uncharacterized protein</fullName>
    </submittedName>
</protein>
<sequence length="106" mass="10995">MAGLPLAIRCAVLVGLIGAVAAVQKGREAGHEKGHGQDKGGVLGHGTGFMASVANHTGRQTPEELGFTSDGDVDPTQQKVSMMSEEHCLDLGAKGFPLPVFKMLQV</sequence>
<evidence type="ECO:0000313" key="3">
    <source>
        <dbReference type="EMBL" id="CAK0804268.1"/>
    </source>
</evidence>
<evidence type="ECO:0000313" key="4">
    <source>
        <dbReference type="Proteomes" id="UP001189429"/>
    </source>
</evidence>
<dbReference type="EMBL" id="CAUYUJ010003202">
    <property type="protein sequence ID" value="CAK0804268.1"/>
    <property type="molecule type" value="Genomic_DNA"/>
</dbReference>
<comment type="caution">
    <text evidence="3">The sequence shown here is derived from an EMBL/GenBank/DDBJ whole genome shotgun (WGS) entry which is preliminary data.</text>
</comment>
<accession>A0ABN9QHL5</accession>
<proteinExistence type="predicted"/>
<dbReference type="Proteomes" id="UP001189429">
    <property type="component" value="Unassembled WGS sequence"/>
</dbReference>
<feature type="region of interest" description="Disordered" evidence="1">
    <location>
        <begin position="49"/>
        <end position="76"/>
    </location>
</feature>
<evidence type="ECO:0000256" key="2">
    <source>
        <dbReference type="SAM" id="SignalP"/>
    </source>
</evidence>
<keyword evidence="4" id="KW-1185">Reference proteome</keyword>
<organism evidence="3 4">
    <name type="scientific">Prorocentrum cordatum</name>
    <dbReference type="NCBI Taxonomy" id="2364126"/>
    <lineage>
        <taxon>Eukaryota</taxon>
        <taxon>Sar</taxon>
        <taxon>Alveolata</taxon>
        <taxon>Dinophyceae</taxon>
        <taxon>Prorocentrales</taxon>
        <taxon>Prorocentraceae</taxon>
        <taxon>Prorocentrum</taxon>
    </lineage>
</organism>